<dbReference type="InterPro" id="IPR016195">
    <property type="entry name" value="Pol/histidinol_Pase-like"/>
</dbReference>
<gene>
    <name evidence="6" type="ORF">I0Q91_05770</name>
</gene>
<dbReference type="RefSeq" id="WP_270453480.1">
    <property type="nucleotide sequence ID" value="NZ_JADPIE010000003.1"/>
</dbReference>
<evidence type="ECO:0000256" key="2">
    <source>
        <dbReference type="ARBA" id="ARBA00013064"/>
    </source>
</evidence>
<comment type="caution">
    <text evidence="6">The sequence shown here is derived from an EMBL/GenBank/DDBJ whole genome shotgun (WGS) entry which is preliminary data.</text>
</comment>
<dbReference type="Gene3D" id="3.20.20.140">
    <property type="entry name" value="Metal-dependent hydrolases"/>
    <property type="match status" value="1"/>
</dbReference>
<dbReference type="GO" id="GO:0030145">
    <property type="term" value="F:manganese ion binding"/>
    <property type="evidence" value="ECO:0007669"/>
    <property type="project" value="InterPro"/>
</dbReference>
<dbReference type="AlphaFoldDB" id="A0A931AUU8"/>
<organism evidence="6 7">
    <name type="scientific">Halonatronomonas betaini</name>
    <dbReference type="NCBI Taxonomy" id="2778430"/>
    <lineage>
        <taxon>Bacteria</taxon>
        <taxon>Bacillati</taxon>
        <taxon>Bacillota</taxon>
        <taxon>Clostridia</taxon>
        <taxon>Halanaerobiales</taxon>
        <taxon>Halarsenatibacteraceae</taxon>
        <taxon>Halonatronomonas</taxon>
    </lineage>
</organism>
<dbReference type="Proteomes" id="UP000621436">
    <property type="component" value="Unassembled WGS sequence"/>
</dbReference>
<evidence type="ECO:0000256" key="3">
    <source>
        <dbReference type="ARBA" id="ARBA00022801"/>
    </source>
</evidence>
<keyword evidence="4" id="KW-0904">Protein phosphatase</keyword>
<name>A0A931AUU8_9FIRM</name>
<accession>A0A931AUU8</accession>
<dbReference type="PANTHER" id="PTHR39181">
    <property type="entry name" value="TYROSINE-PROTEIN PHOSPHATASE YWQE"/>
    <property type="match status" value="1"/>
</dbReference>
<dbReference type="SUPFAM" id="SSF89550">
    <property type="entry name" value="PHP domain-like"/>
    <property type="match status" value="1"/>
</dbReference>
<keyword evidence="7" id="KW-1185">Reference proteome</keyword>
<proteinExistence type="inferred from homology"/>
<comment type="catalytic activity">
    <reaction evidence="5">
        <text>O-phospho-L-tyrosyl-[protein] + H2O = L-tyrosyl-[protein] + phosphate</text>
        <dbReference type="Rhea" id="RHEA:10684"/>
        <dbReference type="Rhea" id="RHEA-COMP:10136"/>
        <dbReference type="Rhea" id="RHEA-COMP:20101"/>
        <dbReference type="ChEBI" id="CHEBI:15377"/>
        <dbReference type="ChEBI" id="CHEBI:43474"/>
        <dbReference type="ChEBI" id="CHEBI:46858"/>
        <dbReference type="ChEBI" id="CHEBI:61978"/>
        <dbReference type="EC" id="3.1.3.48"/>
    </reaction>
</comment>
<dbReference type="EMBL" id="JADPIE010000003">
    <property type="protein sequence ID" value="MBF8436576.1"/>
    <property type="molecule type" value="Genomic_DNA"/>
</dbReference>
<evidence type="ECO:0000256" key="4">
    <source>
        <dbReference type="ARBA" id="ARBA00022912"/>
    </source>
</evidence>
<evidence type="ECO:0000256" key="1">
    <source>
        <dbReference type="ARBA" id="ARBA00005750"/>
    </source>
</evidence>
<dbReference type="Pfam" id="PF19567">
    <property type="entry name" value="CpsB_CapC"/>
    <property type="match status" value="1"/>
</dbReference>
<dbReference type="PIRSF" id="PIRSF016557">
    <property type="entry name" value="Caps_synth_CpsB"/>
    <property type="match status" value="1"/>
</dbReference>
<protein>
    <recommendedName>
        <fullName evidence="2">protein-tyrosine-phosphatase</fullName>
        <ecNumber evidence="2">3.1.3.48</ecNumber>
    </recommendedName>
</protein>
<evidence type="ECO:0000313" key="6">
    <source>
        <dbReference type="EMBL" id="MBF8436576.1"/>
    </source>
</evidence>
<dbReference type="InterPro" id="IPR016667">
    <property type="entry name" value="Caps_polysacc_synth_CpsB/CapC"/>
</dbReference>
<sequence length="258" mass="29214">MIDLHAHVLPGIDDGPEREQDTIEILKESSEKGVKSIVATPHFNNNSTYNKDYLIKEINRFNKIARNEEIEITLFPGAEYQMNRNLSKEINDNGAITLANSSYLLVEFPFDSMPVDSFNIFHDLKLLGYKPVIAHPERCADLIKNPEKLYDFVDSGIYAQLNSGSILGRYGSRVKKTAEIFIKNNLVQLIGSDLHSTGKRNQLMPIAIKEIENISKEITINFSENAVRVISNKKLKLLNYREPSSSVFSLPKFIADIL</sequence>
<evidence type="ECO:0000313" key="7">
    <source>
        <dbReference type="Proteomes" id="UP000621436"/>
    </source>
</evidence>
<dbReference type="GO" id="GO:0004725">
    <property type="term" value="F:protein tyrosine phosphatase activity"/>
    <property type="evidence" value="ECO:0007669"/>
    <property type="project" value="UniProtKB-EC"/>
</dbReference>
<reference evidence="6" key="1">
    <citation type="submission" date="2020-11" db="EMBL/GenBank/DDBJ databases">
        <title>Halonatronomonas betainensis gen. nov., sp. nov. a novel haloalkaliphilic representative of the family Halanaerobiacae capable of betaine degradation.</title>
        <authorList>
            <person name="Boltyanskaya Y."/>
            <person name="Kevbrin V."/>
            <person name="Detkova E."/>
            <person name="Grouzdev D.S."/>
            <person name="Koziaeva V."/>
            <person name="Zhilina T."/>
        </authorList>
    </citation>
    <scope>NUCLEOTIDE SEQUENCE</scope>
    <source>
        <strain evidence="6">Z-7014</strain>
    </source>
</reference>
<comment type="similarity">
    <text evidence="1">Belongs to the metallo-dependent hydrolases superfamily. CpsB/CapC family.</text>
</comment>
<keyword evidence="3" id="KW-0378">Hydrolase</keyword>
<evidence type="ECO:0000256" key="5">
    <source>
        <dbReference type="ARBA" id="ARBA00051722"/>
    </source>
</evidence>
<dbReference type="EC" id="3.1.3.48" evidence="2"/>
<dbReference type="PANTHER" id="PTHR39181:SF1">
    <property type="entry name" value="TYROSINE-PROTEIN PHOSPHATASE YWQE"/>
    <property type="match status" value="1"/>
</dbReference>